<dbReference type="Gene3D" id="2.60.40.1730">
    <property type="entry name" value="tricorn interacting facor f3 domain"/>
    <property type="match status" value="1"/>
</dbReference>
<keyword evidence="13" id="KW-0732">Signal</keyword>
<evidence type="ECO:0000259" key="14">
    <source>
        <dbReference type="Pfam" id="PF01433"/>
    </source>
</evidence>
<feature type="domain" description="Aminopeptidase N-like N-terminal" evidence="15">
    <location>
        <begin position="52"/>
        <end position="222"/>
    </location>
</feature>
<comment type="caution">
    <text evidence="16">The sequence shown here is derived from an EMBL/GenBank/DDBJ whole genome shotgun (WGS) entry which is preliminary data.</text>
</comment>
<dbReference type="SUPFAM" id="SSF63737">
    <property type="entry name" value="Leukotriene A4 hydrolase N-terminal domain"/>
    <property type="match status" value="1"/>
</dbReference>
<protein>
    <recommendedName>
        <fullName evidence="5">Aminopeptidase N</fullName>
        <ecNumber evidence="4">3.4.11.2</ecNumber>
    </recommendedName>
    <alternativeName>
        <fullName evidence="11">Alanine aminopeptidase</fullName>
    </alternativeName>
    <alternativeName>
        <fullName evidence="12">Lysyl aminopeptidase</fullName>
    </alternativeName>
</protein>
<comment type="similarity">
    <text evidence="3">Belongs to the peptidase M1 family.</text>
</comment>
<dbReference type="CDD" id="cd09603">
    <property type="entry name" value="M1_APN_like"/>
    <property type="match status" value="1"/>
</dbReference>
<evidence type="ECO:0000256" key="9">
    <source>
        <dbReference type="ARBA" id="ARBA00022833"/>
    </source>
</evidence>
<evidence type="ECO:0000256" key="12">
    <source>
        <dbReference type="ARBA" id="ARBA00031533"/>
    </source>
</evidence>
<keyword evidence="17" id="KW-1185">Reference proteome</keyword>
<dbReference type="InterPro" id="IPR001930">
    <property type="entry name" value="Peptidase_M1"/>
</dbReference>
<feature type="signal peptide" evidence="13">
    <location>
        <begin position="1"/>
        <end position="25"/>
    </location>
</feature>
<dbReference type="InterPro" id="IPR027268">
    <property type="entry name" value="Peptidase_M4/M1_CTD_sf"/>
</dbReference>
<dbReference type="Gene3D" id="1.10.390.10">
    <property type="entry name" value="Neutral Protease Domain 2"/>
    <property type="match status" value="1"/>
</dbReference>
<accession>A0A6V8LKH6</accession>
<reference evidence="16 17" key="2">
    <citation type="submission" date="2020-03" db="EMBL/GenBank/DDBJ databases">
        <authorList>
            <person name="Ichikawa N."/>
            <person name="Kimura A."/>
            <person name="Kitahashi Y."/>
            <person name="Uohara A."/>
        </authorList>
    </citation>
    <scope>NUCLEOTIDE SEQUENCE [LARGE SCALE GENOMIC DNA]</scope>
    <source>
        <strain evidence="16 17">NBRC 108638</strain>
    </source>
</reference>
<dbReference type="EMBL" id="BLPG01000002">
    <property type="protein sequence ID" value="GFJ96060.1"/>
    <property type="molecule type" value="Genomic_DNA"/>
</dbReference>
<dbReference type="GO" id="GO:0016285">
    <property type="term" value="F:alanyl aminopeptidase activity"/>
    <property type="evidence" value="ECO:0007669"/>
    <property type="project" value="UniProtKB-EC"/>
</dbReference>
<dbReference type="SUPFAM" id="SSF55486">
    <property type="entry name" value="Metalloproteases ('zincins'), catalytic domain"/>
    <property type="match status" value="1"/>
</dbReference>
<evidence type="ECO:0000256" key="1">
    <source>
        <dbReference type="ARBA" id="ARBA00000098"/>
    </source>
</evidence>
<keyword evidence="10" id="KW-0482">Metalloprotease</keyword>
<organism evidence="16 17">
    <name type="scientific">Phytohabitans rumicis</name>
    <dbReference type="NCBI Taxonomy" id="1076125"/>
    <lineage>
        <taxon>Bacteria</taxon>
        <taxon>Bacillati</taxon>
        <taxon>Actinomycetota</taxon>
        <taxon>Actinomycetes</taxon>
        <taxon>Micromonosporales</taxon>
        <taxon>Micromonosporaceae</taxon>
    </lineage>
</organism>
<comment type="catalytic activity">
    <reaction evidence="1">
        <text>Release of an N-terminal amino acid, Xaa-|-Yaa- from a peptide, amide or arylamide. Xaa is preferably Ala, but may be most amino acids including Pro (slow action). When a terminal hydrophobic residue is followed by a prolyl residue, the two may be released as an intact Xaa-Pro dipeptide.</text>
        <dbReference type="EC" id="3.4.11.2"/>
    </reaction>
</comment>
<evidence type="ECO:0000256" key="3">
    <source>
        <dbReference type="ARBA" id="ARBA00010136"/>
    </source>
</evidence>
<evidence type="ECO:0000256" key="11">
    <source>
        <dbReference type="ARBA" id="ARBA00029811"/>
    </source>
</evidence>
<evidence type="ECO:0000256" key="13">
    <source>
        <dbReference type="SAM" id="SignalP"/>
    </source>
</evidence>
<keyword evidence="9" id="KW-0862">Zinc</keyword>
<sequence length="461" mass="50439">MSRSRLLGAAVGAATVLAVAAPASAGGPAVGSPGLGDPYFPLAGNGGYDVRHYSLDLDYVRAGNQLDGTTTILATATQDLRRFDLDLRGFTITGVTVNLLPAAFQRDGQELIITPRVPVRRGKPFTVKVRYHGEPTEVIDPDGSSEGWVTTADGAFVVNEPQGSPGWYAANDNPRDKATYDMAITVPKGITAIGNGRLLSRRDHGGRTTWRWYEDSPMAPYLATATNGVFELRVSKVGKIPLYHAVDPVEAPNGAFDRLAAEAEVIRFFSGLWGPYPFSSGGGVVDHAPEVGYALESQTKSQYDNTPDPSTVVHEIAHQWFGNSVSLTVWPDIWLNEGFATYSEWIYDERHGGPTAQQSFDQVYARPPTNSIWTRPPANVGGPAFLFTGTVYDRGAATLQALRVKVGDRTFFRIMRDWYARNRDGNVTTADFIRLAEKRSGTQLDAFFDVWLYQPVKPTTW</sequence>
<dbReference type="GO" id="GO:0008237">
    <property type="term" value="F:metallopeptidase activity"/>
    <property type="evidence" value="ECO:0007669"/>
    <property type="project" value="UniProtKB-KW"/>
</dbReference>
<evidence type="ECO:0000256" key="6">
    <source>
        <dbReference type="ARBA" id="ARBA00022670"/>
    </source>
</evidence>
<evidence type="ECO:0000259" key="15">
    <source>
        <dbReference type="Pfam" id="PF17900"/>
    </source>
</evidence>
<evidence type="ECO:0000313" key="16">
    <source>
        <dbReference type="EMBL" id="GFJ96060.1"/>
    </source>
</evidence>
<keyword evidence="6" id="KW-0645">Protease</keyword>
<name>A0A6V8LKH6_9ACTN</name>
<evidence type="ECO:0000313" key="17">
    <source>
        <dbReference type="Proteomes" id="UP000482960"/>
    </source>
</evidence>
<dbReference type="GO" id="GO:0008270">
    <property type="term" value="F:zinc ion binding"/>
    <property type="evidence" value="ECO:0007669"/>
    <property type="project" value="InterPro"/>
</dbReference>
<gene>
    <name evidence="16" type="ORF">Prum_097020</name>
</gene>
<comment type="cofactor">
    <cofactor evidence="2">
        <name>Zn(2+)</name>
        <dbReference type="ChEBI" id="CHEBI:29105"/>
    </cofactor>
</comment>
<dbReference type="InterPro" id="IPR042097">
    <property type="entry name" value="Aminopeptidase_N-like_N_sf"/>
</dbReference>
<dbReference type="PANTHER" id="PTHR11533">
    <property type="entry name" value="PROTEASE M1 ZINC METALLOPROTEASE"/>
    <property type="match status" value="1"/>
</dbReference>
<dbReference type="AlphaFoldDB" id="A0A6V8LKH6"/>
<dbReference type="InterPro" id="IPR014782">
    <property type="entry name" value="Peptidase_M1_dom"/>
</dbReference>
<feature type="domain" description="Peptidase M1 membrane alanine aminopeptidase" evidence="14">
    <location>
        <begin position="296"/>
        <end position="451"/>
    </location>
</feature>
<dbReference type="GO" id="GO:0006508">
    <property type="term" value="P:proteolysis"/>
    <property type="evidence" value="ECO:0007669"/>
    <property type="project" value="UniProtKB-KW"/>
</dbReference>
<evidence type="ECO:0000256" key="10">
    <source>
        <dbReference type="ARBA" id="ARBA00023049"/>
    </source>
</evidence>
<dbReference type="Pfam" id="PF01433">
    <property type="entry name" value="Peptidase_M1"/>
    <property type="match status" value="1"/>
</dbReference>
<dbReference type="PANTHER" id="PTHR11533:SF297">
    <property type="entry name" value="AMINOPEPTIDASE N"/>
    <property type="match status" value="1"/>
</dbReference>
<dbReference type="RefSeq" id="WP_218577903.1">
    <property type="nucleotide sequence ID" value="NZ_BAABJB010000057.1"/>
</dbReference>
<dbReference type="InterPro" id="IPR045357">
    <property type="entry name" value="Aminopeptidase_N-like_N"/>
</dbReference>
<keyword evidence="7" id="KW-0479">Metal-binding</keyword>
<feature type="chain" id="PRO_5028953008" description="Aminopeptidase N" evidence="13">
    <location>
        <begin position="26"/>
        <end position="461"/>
    </location>
</feature>
<dbReference type="Proteomes" id="UP000482960">
    <property type="component" value="Unassembled WGS sequence"/>
</dbReference>
<evidence type="ECO:0000256" key="8">
    <source>
        <dbReference type="ARBA" id="ARBA00022801"/>
    </source>
</evidence>
<proteinExistence type="inferred from homology"/>
<dbReference type="PRINTS" id="PR00756">
    <property type="entry name" value="ALADIPTASE"/>
</dbReference>
<evidence type="ECO:0000256" key="2">
    <source>
        <dbReference type="ARBA" id="ARBA00001947"/>
    </source>
</evidence>
<evidence type="ECO:0000256" key="4">
    <source>
        <dbReference type="ARBA" id="ARBA00012564"/>
    </source>
</evidence>
<evidence type="ECO:0000256" key="5">
    <source>
        <dbReference type="ARBA" id="ARBA00015611"/>
    </source>
</evidence>
<dbReference type="InterPro" id="IPR050344">
    <property type="entry name" value="Peptidase_M1_aminopeptidases"/>
</dbReference>
<dbReference type="Pfam" id="PF17900">
    <property type="entry name" value="Peptidase_M1_N"/>
    <property type="match status" value="1"/>
</dbReference>
<dbReference type="EC" id="3.4.11.2" evidence="4"/>
<reference evidence="16 17" key="1">
    <citation type="submission" date="2020-03" db="EMBL/GenBank/DDBJ databases">
        <title>Whole genome shotgun sequence of Phytohabitans rumicis NBRC 108638.</title>
        <authorList>
            <person name="Komaki H."/>
            <person name="Tamura T."/>
        </authorList>
    </citation>
    <scope>NUCLEOTIDE SEQUENCE [LARGE SCALE GENOMIC DNA]</scope>
    <source>
        <strain evidence="16 17">NBRC 108638</strain>
    </source>
</reference>
<evidence type="ECO:0000256" key="7">
    <source>
        <dbReference type="ARBA" id="ARBA00022723"/>
    </source>
</evidence>
<keyword evidence="8" id="KW-0378">Hydrolase</keyword>